<evidence type="ECO:0000256" key="1">
    <source>
        <dbReference type="SAM" id="MobiDB-lite"/>
    </source>
</evidence>
<organism evidence="2 3">
    <name type="scientific">Dendrobium catenatum</name>
    <dbReference type="NCBI Taxonomy" id="906689"/>
    <lineage>
        <taxon>Eukaryota</taxon>
        <taxon>Viridiplantae</taxon>
        <taxon>Streptophyta</taxon>
        <taxon>Embryophyta</taxon>
        <taxon>Tracheophyta</taxon>
        <taxon>Spermatophyta</taxon>
        <taxon>Magnoliopsida</taxon>
        <taxon>Liliopsida</taxon>
        <taxon>Asparagales</taxon>
        <taxon>Orchidaceae</taxon>
        <taxon>Epidendroideae</taxon>
        <taxon>Malaxideae</taxon>
        <taxon>Dendrobiinae</taxon>
        <taxon>Dendrobium</taxon>
    </lineage>
</organism>
<evidence type="ECO:0000313" key="3">
    <source>
        <dbReference type="Proteomes" id="UP000233837"/>
    </source>
</evidence>
<dbReference type="AlphaFoldDB" id="A0A2I0XBG6"/>
<name>A0A2I0XBG6_9ASPA</name>
<evidence type="ECO:0000313" key="2">
    <source>
        <dbReference type="EMBL" id="PKU85268.1"/>
    </source>
</evidence>
<keyword evidence="3" id="KW-1185">Reference proteome</keyword>
<protein>
    <submittedName>
        <fullName evidence="2">Uncharacterized protein</fullName>
    </submittedName>
</protein>
<accession>A0A2I0XBG6</accession>
<dbReference type="EMBL" id="KZ501978">
    <property type="protein sequence ID" value="PKU85268.1"/>
    <property type="molecule type" value="Genomic_DNA"/>
</dbReference>
<gene>
    <name evidence="2" type="ORF">MA16_Dca010427</name>
</gene>
<feature type="region of interest" description="Disordered" evidence="1">
    <location>
        <begin position="1"/>
        <end position="21"/>
    </location>
</feature>
<proteinExistence type="predicted"/>
<reference evidence="2 3" key="1">
    <citation type="journal article" date="2016" name="Sci. Rep.">
        <title>The Dendrobium catenatum Lindl. genome sequence provides insights into polysaccharide synthase, floral development and adaptive evolution.</title>
        <authorList>
            <person name="Zhang G.Q."/>
            <person name="Xu Q."/>
            <person name="Bian C."/>
            <person name="Tsai W.C."/>
            <person name="Yeh C.M."/>
            <person name="Liu K.W."/>
            <person name="Yoshida K."/>
            <person name="Zhang L.S."/>
            <person name="Chang S.B."/>
            <person name="Chen F."/>
            <person name="Shi Y."/>
            <person name="Su Y.Y."/>
            <person name="Zhang Y.Q."/>
            <person name="Chen L.J."/>
            <person name="Yin Y."/>
            <person name="Lin M."/>
            <person name="Huang H."/>
            <person name="Deng H."/>
            <person name="Wang Z.W."/>
            <person name="Zhu S.L."/>
            <person name="Zhao X."/>
            <person name="Deng C."/>
            <person name="Niu S.C."/>
            <person name="Huang J."/>
            <person name="Wang M."/>
            <person name="Liu G.H."/>
            <person name="Yang H.J."/>
            <person name="Xiao X.J."/>
            <person name="Hsiao Y.Y."/>
            <person name="Wu W.L."/>
            <person name="Chen Y.Y."/>
            <person name="Mitsuda N."/>
            <person name="Ohme-Takagi M."/>
            <person name="Luo Y.B."/>
            <person name="Van de Peer Y."/>
            <person name="Liu Z.J."/>
        </authorList>
    </citation>
    <scope>NUCLEOTIDE SEQUENCE [LARGE SCALE GENOMIC DNA]</scope>
    <source>
        <tissue evidence="2">The whole plant</tissue>
    </source>
</reference>
<reference evidence="2 3" key="2">
    <citation type="journal article" date="2017" name="Nature">
        <title>The Apostasia genome and the evolution of orchids.</title>
        <authorList>
            <person name="Zhang G.Q."/>
            <person name="Liu K.W."/>
            <person name="Li Z."/>
            <person name="Lohaus R."/>
            <person name="Hsiao Y.Y."/>
            <person name="Niu S.C."/>
            <person name="Wang J.Y."/>
            <person name="Lin Y.C."/>
            <person name="Xu Q."/>
            <person name="Chen L.J."/>
            <person name="Yoshida K."/>
            <person name="Fujiwara S."/>
            <person name="Wang Z.W."/>
            <person name="Zhang Y.Q."/>
            <person name="Mitsuda N."/>
            <person name="Wang M."/>
            <person name="Liu G.H."/>
            <person name="Pecoraro L."/>
            <person name="Huang H.X."/>
            <person name="Xiao X.J."/>
            <person name="Lin M."/>
            <person name="Wu X.Y."/>
            <person name="Wu W.L."/>
            <person name="Chen Y.Y."/>
            <person name="Chang S.B."/>
            <person name="Sakamoto S."/>
            <person name="Ohme-Takagi M."/>
            <person name="Yagi M."/>
            <person name="Zeng S.J."/>
            <person name="Shen C.Y."/>
            <person name="Yeh C.M."/>
            <person name="Luo Y.B."/>
            <person name="Tsai W.C."/>
            <person name="Van de Peer Y."/>
            <person name="Liu Z.J."/>
        </authorList>
    </citation>
    <scope>NUCLEOTIDE SEQUENCE [LARGE SCALE GENOMIC DNA]</scope>
    <source>
        <tissue evidence="2">The whole plant</tissue>
    </source>
</reference>
<sequence>MGGEGEFLSWRRTKQRSDREGNGLGLLTRKWSGRERVVPNCRDGVFVSANWESGPSLLCEF</sequence>
<dbReference type="Proteomes" id="UP000233837">
    <property type="component" value="Unassembled WGS sequence"/>
</dbReference>